<keyword evidence="4" id="KW-0347">Helicase</keyword>
<name>A0A9Q0HIR3_9POAL</name>
<keyword evidence="6" id="KW-0539">Nucleus</keyword>
<dbReference type="SMART" id="SM00487">
    <property type="entry name" value="DEXDc"/>
    <property type="match status" value="1"/>
</dbReference>
<dbReference type="InterPro" id="IPR027417">
    <property type="entry name" value="P-loop_NTPase"/>
</dbReference>
<dbReference type="SMART" id="SM00490">
    <property type="entry name" value="HELICc"/>
    <property type="match status" value="1"/>
</dbReference>
<gene>
    <name evidence="10" type="ORF">LUZ63_018480</name>
</gene>
<evidence type="ECO:0000256" key="4">
    <source>
        <dbReference type="ARBA" id="ARBA00022806"/>
    </source>
</evidence>
<comment type="subcellular location">
    <subcellularLocation>
        <location evidence="1">Nucleus</location>
    </subcellularLocation>
</comment>
<dbReference type="CDD" id="cd18793">
    <property type="entry name" value="SF2_C_SNF"/>
    <property type="match status" value="1"/>
</dbReference>
<dbReference type="PROSITE" id="PS51192">
    <property type="entry name" value="HELICASE_ATP_BIND_1"/>
    <property type="match status" value="1"/>
</dbReference>
<evidence type="ECO:0000256" key="2">
    <source>
        <dbReference type="ARBA" id="ARBA00022741"/>
    </source>
</evidence>
<dbReference type="PANTHER" id="PTHR45821">
    <property type="entry name" value="SNF2 DOMAIN-CONTAINING PROTEIN CLASSY 2-RELATED"/>
    <property type="match status" value="1"/>
</dbReference>
<feature type="region of interest" description="Disordered" evidence="7">
    <location>
        <begin position="231"/>
        <end position="256"/>
    </location>
</feature>
<dbReference type="Pfam" id="PF00176">
    <property type="entry name" value="SNF2-rel_dom"/>
    <property type="match status" value="1"/>
</dbReference>
<evidence type="ECO:0000313" key="11">
    <source>
        <dbReference type="Proteomes" id="UP001151287"/>
    </source>
</evidence>
<dbReference type="SUPFAM" id="SSF52540">
    <property type="entry name" value="P-loop containing nucleoside triphosphate hydrolases"/>
    <property type="match status" value="2"/>
</dbReference>
<feature type="domain" description="Helicase C-terminal" evidence="9">
    <location>
        <begin position="760"/>
        <end position="926"/>
    </location>
</feature>
<dbReference type="Proteomes" id="UP001151287">
    <property type="component" value="Unassembled WGS sequence"/>
</dbReference>
<dbReference type="Gene3D" id="3.40.50.300">
    <property type="entry name" value="P-loop containing nucleotide triphosphate hydrolases"/>
    <property type="match status" value="1"/>
</dbReference>
<evidence type="ECO:0000256" key="6">
    <source>
        <dbReference type="ARBA" id="ARBA00023242"/>
    </source>
</evidence>
<accession>A0A9Q0HIR3</accession>
<keyword evidence="2" id="KW-0547">Nucleotide-binding</keyword>
<dbReference type="InterPro" id="IPR044567">
    <property type="entry name" value="CLSY/DRD1"/>
</dbReference>
<dbReference type="InterPro" id="IPR049730">
    <property type="entry name" value="SNF2/RAD54-like_C"/>
</dbReference>
<dbReference type="Gene3D" id="3.40.50.10810">
    <property type="entry name" value="Tandem AAA-ATPase domain"/>
    <property type="match status" value="1"/>
</dbReference>
<evidence type="ECO:0000256" key="5">
    <source>
        <dbReference type="ARBA" id="ARBA00022840"/>
    </source>
</evidence>
<feature type="compositionally biased region" description="Basic and acidic residues" evidence="7">
    <location>
        <begin position="231"/>
        <end position="248"/>
    </location>
</feature>
<dbReference type="GO" id="GO:0005524">
    <property type="term" value="F:ATP binding"/>
    <property type="evidence" value="ECO:0007669"/>
    <property type="project" value="UniProtKB-KW"/>
</dbReference>
<protein>
    <submittedName>
        <fullName evidence="10">Uncharacterized protein</fullName>
    </submittedName>
</protein>
<dbReference type="EMBL" id="JAMQYH010000005">
    <property type="protein sequence ID" value="KAJ1687090.1"/>
    <property type="molecule type" value="Genomic_DNA"/>
</dbReference>
<dbReference type="InterPro" id="IPR038718">
    <property type="entry name" value="SNF2-like_sf"/>
</dbReference>
<feature type="compositionally biased region" description="Basic and acidic residues" evidence="7">
    <location>
        <begin position="305"/>
        <end position="317"/>
    </location>
</feature>
<evidence type="ECO:0000256" key="7">
    <source>
        <dbReference type="SAM" id="MobiDB-lite"/>
    </source>
</evidence>
<dbReference type="Pfam" id="PF00271">
    <property type="entry name" value="Helicase_C"/>
    <property type="match status" value="1"/>
</dbReference>
<dbReference type="InterPro" id="IPR000330">
    <property type="entry name" value="SNF2_N"/>
</dbReference>
<evidence type="ECO:0000259" key="8">
    <source>
        <dbReference type="PROSITE" id="PS51192"/>
    </source>
</evidence>
<feature type="domain" description="Helicase ATP-binding" evidence="8">
    <location>
        <begin position="433"/>
        <end position="612"/>
    </location>
</feature>
<keyword evidence="3" id="KW-0378">Hydrolase</keyword>
<feature type="compositionally biased region" description="Basic residues" evidence="7">
    <location>
        <begin position="1"/>
        <end position="10"/>
    </location>
</feature>
<dbReference type="InterPro" id="IPR001650">
    <property type="entry name" value="Helicase_C-like"/>
</dbReference>
<evidence type="ECO:0000256" key="3">
    <source>
        <dbReference type="ARBA" id="ARBA00022801"/>
    </source>
</evidence>
<evidence type="ECO:0000259" key="9">
    <source>
        <dbReference type="PROSITE" id="PS51194"/>
    </source>
</evidence>
<feature type="compositionally biased region" description="Basic and acidic residues" evidence="7">
    <location>
        <begin position="27"/>
        <end position="40"/>
    </location>
</feature>
<dbReference type="GO" id="GO:0080188">
    <property type="term" value="P:gene silencing by siRNA-directed DNA methylation"/>
    <property type="evidence" value="ECO:0007669"/>
    <property type="project" value="InterPro"/>
</dbReference>
<reference evidence="10" key="1">
    <citation type="journal article" date="2022" name="Cell">
        <title>Repeat-based holocentromeres influence genome architecture and karyotype evolution.</title>
        <authorList>
            <person name="Hofstatter P.G."/>
            <person name="Thangavel G."/>
            <person name="Lux T."/>
            <person name="Neumann P."/>
            <person name="Vondrak T."/>
            <person name="Novak P."/>
            <person name="Zhang M."/>
            <person name="Costa L."/>
            <person name="Castellani M."/>
            <person name="Scott A."/>
            <person name="Toegelov H."/>
            <person name="Fuchs J."/>
            <person name="Mata-Sucre Y."/>
            <person name="Dias Y."/>
            <person name="Vanzela A.L.L."/>
            <person name="Huettel B."/>
            <person name="Almeida C.C.S."/>
            <person name="Simkova H."/>
            <person name="Souza G."/>
            <person name="Pedrosa-Harand A."/>
            <person name="Macas J."/>
            <person name="Mayer K.F.X."/>
            <person name="Houben A."/>
            <person name="Marques A."/>
        </authorList>
    </citation>
    <scope>NUCLEOTIDE SEQUENCE</scope>
    <source>
        <strain evidence="10">RhyBre1mFocal</strain>
    </source>
</reference>
<dbReference type="GO" id="GO:0016787">
    <property type="term" value="F:hydrolase activity"/>
    <property type="evidence" value="ECO:0007669"/>
    <property type="project" value="UniProtKB-KW"/>
</dbReference>
<dbReference type="InterPro" id="IPR014001">
    <property type="entry name" value="Helicase_ATP-bd"/>
</dbReference>
<feature type="region of interest" description="Disordered" evidence="7">
    <location>
        <begin position="305"/>
        <end position="325"/>
    </location>
</feature>
<comment type="caution">
    <text evidence="10">The sequence shown here is derived from an EMBL/GenBank/DDBJ whole genome shotgun (WGS) entry which is preliminary data.</text>
</comment>
<sequence length="968" mass="109830">MGTPQKRRLKFQNQVAPHWAHLAKQKRQPDQEKETRDAVNKRSLQSRIETFQLKDDLTPTKATQTPNNAPIEEVHISKENYMKFGSITREIESLRAARMQSIAEIQNSIAANSNKSCHVQAEESVSGTVPESNARNSEGLMFDINLDKEKEHKIEVITIDSDEEEGDGISNNKSCMFTKPAGSYGKLLAETILKKFKELNQLKKNGYYGTSKKNYQGKEVAAVASSIMSPCEDRAKDTHTNSRTKEGDLAGANDPEFVKDTGLVEDVSLYYPSDMETDGSDNADRLPGDDFEECWRDMDLAMETAKENEGQEGDSGHIRRQHPCQEEEEEEEDVCIHDCKLDEQHGLVCRICGLIEKKIDTIFEYQWHKPSKSIKTYPVRPTGLTDSDLSGKPAKLLNGLNEEITGADIAIHPRHRKHIRPHQLEGFNFLVKNLTGDNPGGCILAHAPGSGKTFMLISFIQSFLGRYPDLRPLIVLPKGIIPTWRKEFKNWQIEDIPLFDFYTHKADTRSEQLEILKIWEAKKSVLLLGYQQFASIVTDESDNSTVRECRDKLLYVPELLILDEGHTPRNEETNCLNSLAKVQTVRKVVLSGTLFQNHVKEVFNIVNLIRPRFLISEHARPIVRRILSQVNMSGRRNTSSVSEALFCELVEETLKQEQSSSTEIEVIRGLRNLTENILHYYKGDLLDDLPGLCDFTVMLNLTARQKRIVKDICRLNGIFKRNSSCALVSVHPSLEEMKDDNIDTIVESLDISEGVKARFLLNLLSLAVSNKEKVLVFGRYLNSLKLLEKLVINTKGWTLNKEVFRITGSTSQNDREWATDRFNNSKDAKILFGSVKACGEGISLVGASRLVILDQHANPSVTRQVVGRAFRPGQVKKVFCYRLVACESPEEEEHATSLCKEVVSKMWFEWKEHELSHCRFGLDAVNFNNCGDVFFESDGLRKDVNALYKRYIYLFLCVCSFFLNFGLC</sequence>
<dbReference type="GO" id="GO:0005634">
    <property type="term" value="C:nucleus"/>
    <property type="evidence" value="ECO:0007669"/>
    <property type="project" value="UniProtKB-SubCell"/>
</dbReference>
<keyword evidence="5" id="KW-0067">ATP-binding</keyword>
<dbReference type="GO" id="GO:0004386">
    <property type="term" value="F:helicase activity"/>
    <property type="evidence" value="ECO:0007669"/>
    <property type="project" value="UniProtKB-KW"/>
</dbReference>
<evidence type="ECO:0000313" key="10">
    <source>
        <dbReference type="EMBL" id="KAJ1687090.1"/>
    </source>
</evidence>
<keyword evidence="11" id="KW-1185">Reference proteome</keyword>
<organism evidence="10 11">
    <name type="scientific">Rhynchospora breviuscula</name>
    <dbReference type="NCBI Taxonomy" id="2022672"/>
    <lineage>
        <taxon>Eukaryota</taxon>
        <taxon>Viridiplantae</taxon>
        <taxon>Streptophyta</taxon>
        <taxon>Embryophyta</taxon>
        <taxon>Tracheophyta</taxon>
        <taxon>Spermatophyta</taxon>
        <taxon>Magnoliopsida</taxon>
        <taxon>Liliopsida</taxon>
        <taxon>Poales</taxon>
        <taxon>Cyperaceae</taxon>
        <taxon>Cyperoideae</taxon>
        <taxon>Rhynchosporeae</taxon>
        <taxon>Rhynchospora</taxon>
    </lineage>
</organism>
<proteinExistence type="predicted"/>
<evidence type="ECO:0000256" key="1">
    <source>
        <dbReference type="ARBA" id="ARBA00004123"/>
    </source>
</evidence>
<dbReference type="AlphaFoldDB" id="A0A9Q0HIR3"/>
<dbReference type="PANTHER" id="PTHR45821:SF1">
    <property type="entry name" value="ATP-DEPENDENT HELICASE FAMILY PROTEIN-RELATED"/>
    <property type="match status" value="1"/>
</dbReference>
<dbReference type="PROSITE" id="PS51194">
    <property type="entry name" value="HELICASE_CTER"/>
    <property type="match status" value="1"/>
</dbReference>
<dbReference type="OrthoDB" id="9900844at2759"/>
<feature type="region of interest" description="Disordered" evidence="7">
    <location>
        <begin position="1"/>
        <end position="45"/>
    </location>
</feature>